<feature type="region of interest" description="Disordered" evidence="4">
    <location>
        <begin position="613"/>
        <end position="734"/>
    </location>
</feature>
<feature type="compositionally biased region" description="Polar residues" evidence="4">
    <location>
        <begin position="651"/>
        <end position="664"/>
    </location>
</feature>
<dbReference type="PANTHER" id="PTHR48448:SF1">
    <property type="entry name" value="MUTL PROTEIN ISOFORM 1"/>
    <property type="match status" value="1"/>
</dbReference>
<dbReference type="InterPro" id="IPR053276">
    <property type="entry name" value="MtDNA_mismatch_repair_MutS"/>
</dbReference>
<evidence type="ECO:0000313" key="6">
    <source>
        <dbReference type="EMBL" id="CAD8246784.1"/>
    </source>
</evidence>
<dbReference type="Gene3D" id="3.40.50.300">
    <property type="entry name" value="P-loop containing nucleotide triphosphate hydrolases"/>
    <property type="match status" value="1"/>
</dbReference>
<feature type="compositionally biased region" description="Low complexity" evidence="4">
    <location>
        <begin position="624"/>
        <end position="636"/>
    </location>
</feature>
<dbReference type="InterPro" id="IPR027417">
    <property type="entry name" value="P-loop_NTPase"/>
</dbReference>
<dbReference type="PANTHER" id="PTHR48448">
    <property type="entry name" value="MUTL PROTEIN ISOFORM 1"/>
    <property type="match status" value="1"/>
</dbReference>
<dbReference type="GO" id="GO:0006298">
    <property type="term" value="P:mismatch repair"/>
    <property type="evidence" value="ECO:0007669"/>
    <property type="project" value="InterPro"/>
</dbReference>
<evidence type="ECO:0000256" key="3">
    <source>
        <dbReference type="ARBA" id="ARBA00023125"/>
    </source>
</evidence>
<dbReference type="InterPro" id="IPR000305">
    <property type="entry name" value="GIY-YIG_endonuc"/>
</dbReference>
<keyword evidence="2" id="KW-0067">ATP-binding</keyword>
<name>A0A7R9Y631_9VIRI</name>
<accession>A0A7R9Y631</accession>
<dbReference type="GO" id="GO:0005524">
    <property type="term" value="F:ATP binding"/>
    <property type="evidence" value="ECO:0007669"/>
    <property type="project" value="UniProtKB-KW"/>
</dbReference>
<dbReference type="SUPFAM" id="SSF52540">
    <property type="entry name" value="P-loop containing nucleoside triphosphate hydrolases"/>
    <property type="match status" value="1"/>
</dbReference>
<feature type="region of interest" description="Disordered" evidence="4">
    <location>
        <begin position="546"/>
        <end position="568"/>
    </location>
</feature>
<protein>
    <recommendedName>
        <fullName evidence="5">GIY-YIG domain-containing protein</fullName>
    </recommendedName>
</protein>
<dbReference type="EMBL" id="HBDZ01012821">
    <property type="protein sequence ID" value="CAD8246784.1"/>
    <property type="molecule type" value="Transcribed_RNA"/>
</dbReference>
<sequence>MPDTVKELLPPGTPAACRHLMRRLLLHPPQHEVAEATRRATAVLSGLGPGGAEGTPDGVRLEAVPLLPLVPAAKIARLVIAREASHLVLADTAVMLSAVVAVLDRATRPVLASAARDLLPLASAEADAPLAADQLVRGARKASEQIRSVVAEQHFGAGAVGDGVDEGGPSVEGARADPVSFSGAPAETCAVPVEMFASHEKWRGRVRRDASPSIANAYAAVDAAARELEEAVREDLVPAALAAEAARTTKRATTQGTIAFNVHDKCVWFNGTKRPPGLEPSLAERLRHPVDRYGAPVGKCLSTERVDKAMKEYKLACRETGAAVTAELRALAKSLDGDLQALVGAATFAVVVRTMLAHAEEGARRGWCCPVLLPFEGPAPMQRPVLELRGTWPYWMDGRMPEVVRNDVSLSGLALLTGPNMAGKSTVSRTVAAVALFASCGLLVPAQSARVPRYDAFLVRQAGGDAPSENKSAFALEMDDARTVLRDATERSLVTLDEIGRGTEAAGGAGIAGAMLESLAARGAQGLFATHLHEILSMQLAPLPDGRPIPRMRMETSPDPTRPGRVRPTWRVVDGECTESLALQVAEDCGLPADVVRRAEELADGILASAYAPTQEPLPPAPPLQQQQQQQQHLQPTESARSRQADMLSAAPTQRPQWQSEWNEQFQQQQPLQQPPPPQQRQQRQQQPQIQQPQSAPLFQQASPAYQQRSAPQHELDAPPQERSPVPDGPVPSWPAAMEALRVTATGGGLAGVSDIRVLGAMEQPPPQEASGCSVVYLFRSEGGYFYAGETDGLRQRLHAHRAGKAGGNALFAYVTIEAEAGGKSIARAIESALQRRLARMGFPMLSTGDAGNRNFGG</sequence>
<organism evidence="6">
    <name type="scientific">Prasinoderma coloniale</name>
    <dbReference type="NCBI Taxonomy" id="156133"/>
    <lineage>
        <taxon>Eukaryota</taxon>
        <taxon>Viridiplantae</taxon>
        <taxon>Prasinodermophyta</taxon>
        <taxon>Prasinodermophyceae</taxon>
        <taxon>Prasinodermales</taxon>
        <taxon>Prasinodermaceae</taxon>
        <taxon>Prasinoderma</taxon>
    </lineage>
</organism>
<dbReference type="GO" id="GO:0030983">
    <property type="term" value="F:mismatched DNA binding"/>
    <property type="evidence" value="ECO:0007669"/>
    <property type="project" value="InterPro"/>
</dbReference>
<dbReference type="SMART" id="SM00534">
    <property type="entry name" value="MUTSac"/>
    <property type="match status" value="1"/>
</dbReference>
<feature type="domain" description="GIY-YIG" evidence="5">
    <location>
        <begin position="772"/>
        <end position="845"/>
    </location>
</feature>
<dbReference type="PROSITE" id="PS50164">
    <property type="entry name" value="GIY_YIG"/>
    <property type="match status" value="1"/>
</dbReference>
<gene>
    <name evidence="6" type="ORF">PCOL08062_LOCUS9835</name>
</gene>
<feature type="compositionally biased region" description="Polar residues" evidence="4">
    <location>
        <begin position="695"/>
        <end position="711"/>
    </location>
</feature>
<evidence type="ECO:0000256" key="1">
    <source>
        <dbReference type="ARBA" id="ARBA00022741"/>
    </source>
</evidence>
<evidence type="ECO:0000256" key="2">
    <source>
        <dbReference type="ARBA" id="ARBA00022840"/>
    </source>
</evidence>
<keyword evidence="1" id="KW-0547">Nucleotide-binding</keyword>
<evidence type="ECO:0000259" key="5">
    <source>
        <dbReference type="PROSITE" id="PS50164"/>
    </source>
</evidence>
<feature type="compositionally biased region" description="Low complexity" evidence="4">
    <location>
        <begin position="680"/>
        <end position="694"/>
    </location>
</feature>
<dbReference type="InterPro" id="IPR000432">
    <property type="entry name" value="DNA_mismatch_repair_MutS_C"/>
</dbReference>
<evidence type="ECO:0000256" key="4">
    <source>
        <dbReference type="SAM" id="MobiDB-lite"/>
    </source>
</evidence>
<keyword evidence="3" id="KW-0238">DNA-binding</keyword>
<proteinExistence type="predicted"/>
<dbReference type="AlphaFoldDB" id="A0A7R9Y631"/>
<reference evidence="6" key="1">
    <citation type="submission" date="2021-01" db="EMBL/GenBank/DDBJ databases">
        <authorList>
            <person name="Corre E."/>
            <person name="Pelletier E."/>
            <person name="Niang G."/>
            <person name="Scheremetjew M."/>
            <person name="Finn R."/>
            <person name="Kale V."/>
            <person name="Holt S."/>
            <person name="Cochrane G."/>
            <person name="Meng A."/>
            <person name="Brown T."/>
            <person name="Cohen L."/>
        </authorList>
    </citation>
    <scope>NUCLEOTIDE SEQUENCE</scope>
    <source>
        <strain evidence="6">CCMP1413</strain>
    </source>
</reference>
<dbReference type="Pfam" id="PF00488">
    <property type="entry name" value="MutS_V"/>
    <property type="match status" value="1"/>
</dbReference>